<dbReference type="GO" id="GO:0016567">
    <property type="term" value="P:protein ubiquitination"/>
    <property type="evidence" value="ECO:0007669"/>
    <property type="project" value="TreeGrafter"/>
</dbReference>
<dbReference type="InterPro" id="IPR019734">
    <property type="entry name" value="TPR_rpt"/>
</dbReference>
<evidence type="ECO:0000256" key="8">
    <source>
        <dbReference type="SAM" id="SignalP"/>
    </source>
</evidence>
<reference evidence="9 10" key="1">
    <citation type="journal article" date="2010" name="Nature">
        <title>The Ectocarpus genome and the independent evolution of multicellularity in brown algae.</title>
        <authorList>
            <person name="Cock J.M."/>
            <person name="Sterck L."/>
            <person name="Rouze P."/>
            <person name="Scornet D."/>
            <person name="Allen A.E."/>
            <person name="Amoutzias G."/>
            <person name="Anthouard V."/>
            <person name="Artiguenave F."/>
            <person name="Aury J.M."/>
            <person name="Badger J.H."/>
            <person name="Beszteri B."/>
            <person name="Billiau K."/>
            <person name="Bonnet E."/>
            <person name="Bothwell J.H."/>
            <person name="Bowler C."/>
            <person name="Boyen C."/>
            <person name="Brownlee C."/>
            <person name="Carrano C.J."/>
            <person name="Charrier B."/>
            <person name="Cho G.Y."/>
            <person name="Coelho S.M."/>
            <person name="Collen J."/>
            <person name="Corre E."/>
            <person name="Da Silva C."/>
            <person name="Delage L."/>
            <person name="Delaroque N."/>
            <person name="Dittami S.M."/>
            <person name="Doulbeau S."/>
            <person name="Elias M."/>
            <person name="Farnham G."/>
            <person name="Gachon C.M."/>
            <person name="Gschloessl B."/>
            <person name="Heesch S."/>
            <person name="Jabbari K."/>
            <person name="Jubin C."/>
            <person name="Kawai H."/>
            <person name="Kimura K."/>
            <person name="Kloareg B."/>
            <person name="Kupper F.C."/>
            <person name="Lang D."/>
            <person name="Le Bail A."/>
            <person name="Leblanc C."/>
            <person name="Lerouge P."/>
            <person name="Lohr M."/>
            <person name="Lopez P.J."/>
            <person name="Martens C."/>
            <person name="Maumus F."/>
            <person name="Michel G."/>
            <person name="Miranda-Saavedra D."/>
            <person name="Morales J."/>
            <person name="Moreau H."/>
            <person name="Motomura T."/>
            <person name="Nagasato C."/>
            <person name="Napoli C.A."/>
            <person name="Nelson D.R."/>
            <person name="Nyvall-Collen P."/>
            <person name="Peters A.F."/>
            <person name="Pommier C."/>
            <person name="Potin P."/>
            <person name="Poulain J."/>
            <person name="Quesneville H."/>
            <person name="Read B."/>
            <person name="Rensing S.A."/>
            <person name="Ritter A."/>
            <person name="Rousvoal S."/>
            <person name="Samanta M."/>
            <person name="Samson G."/>
            <person name="Schroeder D.C."/>
            <person name="Segurens B."/>
            <person name="Strittmatter M."/>
            <person name="Tonon T."/>
            <person name="Tregear J.W."/>
            <person name="Valentin K."/>
            <person name="von Dassow P."/>
            <person name="Yamagishi T."/>
            <person name="Van de Peer Y."/>
            <person name="Wincker P."/>
        </authorList>
    </citation>
    <scope>NUCLEOTIDE SEQUENCE [LARGE SCALE GENOMIC DNA]</scope>
    <source>
        <strain evidence="10">Ec32 / CCAP1310/4</strain>
    </source>
</reference>
<evidence type="ECO:0000256" key="3">
    <source>
        <dbReference type="ARBA" id="ARBA00022803"/>
    </source>
</evidence>
<keyword evidence="3 6" id="KW-0802">TPR repeat</keyword>
<dbReference type="Gene3D" id="1.25.40.10">
    <property type="entry name" value="Tetratricopeptide repeat domain"/>
    <property type="match status" value="3"/>
</dbReference>
<dbReference type="PANTHER" id="PTHR12558">
    <property type="entry name" value="CELL DIVISION CYCLE 16,23,27"/>
    <property type="match status" value="1"/>
</dbReference>
<comment type="subcellular location">
    <subcellularLocation>
        <location evidence="1">Nucleus</location>
    </subcellularLocation>
</comment>
<dbReference type="Pfam" id="PF13432">
    <property type="entry name" value="TPR_16"/>
    <property type="match status" value="1"/>
</dbReference>
<dbReference type="InParanoid" id="D7FXT2"/>
<dbReference type="EMBL" id="FN649734">
    <property type="protein sequence ID" value="CBJ32345.1"/>
    <property type="molecule type" value="Genomic_DNA"/>
</dbReference>
<feature type="repeat" description="TPR" evidence="6">
    <location>
        <begin position="253"/>
        <end position="286"/>
    </location>
</feature>
<dbReference type="Proteomes" id="UP000002630">
    <property type="component" value="Linkage Group LG09"/>
</dbReference>
<organism evidence="9 10">
    <name type="scientific">Ectocarpus siliculosus</name>
    <name type="common">Brown alga</name>
    <name type="synonym">Conferva siliculosa</name>
    <dbReference type="NCBI Taxonomy" id="2880"/>
    <lineage>
        <taxon>Eukaryota</taxon>
        <taxon>Sar</taxon>
        <taxon>Stramenopiles</taxon>
        <taxon>Ochrophyta</taxon>
        <taxon>PX clade</taxon>
        <taxon>Phaeophyceae</taxon>
        <taxon>Ectocarpales</taxon>
        <taxon>Ectocarpaceae</taxon>
        <taxon>Ectocarpus</taxon>
    </lineage>
</organism>
<dbReference type="GO" id="GO:0051301">
    <property type="term" value="P:cell division"/>
    <property type="evidence" value="ECO:0007669"/>
    <property type="project" value="TreeGrafter"/>
</dbReference>
<feature type="signal peptide" evidence="8">
    <location>
        <begin position="1"/>
        <end position="19"/>
    </location>
</feature>
<dbReference type="AlphaFoldDB" id="D7FXT2"/>
<keyword evidence="4" id="KW-0539">Nucleus</keyword>
<evidence type="ECO:0000313" key="10">
    <source>
        <dbReference type="Proteomes" id="UP000002630"/>
    </source>
</evidence>
<comment type="similarity">
    <text evidence="5">Belongs to the APC3/CDC27 family.</text>
</comment>
<feature type="repeat" description="TPR" evidence="6">
    <location>
        <begin position="185"/>
        <end position="218"/>
    </location>
</feature>
<feature type="region of interest" description="Disordered" evidence="7">
    <location>
        <begin position="44"/>
        <end position="68"/>
    </location>
</feature>
<dbReference type="GO" id="GO:0031145">
    <property type="term" value="P:anaphase-promoting complex-dependent catabolic process"/>
    <property type="evidence" value="ECO:0007669"/>
    <property type="project" value="TreeGrafter"/>
</dbReference>
<sequence length="410" mass="46017">MMAALAVVKAAHATSVALAARGEAEQGDTMTGWAAKLQESCRDGGGSPIRGGGGGARREGGGGGDAAAAGVGSGEGVRAVAALLLVLSKAYQHLMQFRCPEALQELGRLPPQQYCTGWVLHQVGRAYFERADYGNAKSALESMQRYDPHRMEGLDLLSTTLWHLKRDVELSYLAQKVSEFDRRSPQTWCVVGNCFSLQKEHETALRFFQRAIQLDADMTYAYTLCGHEYVANEDFDKAVACFRMAIRTDRRHYNAWYGLGSIYHRQEKYDMAEYHFRRALKINPQSSVLRVYLGMVLHANKRYLEALDMLELASKSEPRNPQASFQRANVLMSMERYAEALRELEVVRDNVPKESAVYFLMGKVCKKLGQTDAAMRHFTIALDLHNKDKNLIKAAVDRLNDPDMDEEEKF</sequence>
<evidence type="ECO:0000256" key="6">
    <source>
        <dbReference type="PROSITE-ProRule" id="PRU00339"/>
    </source>
</evidence>
<dbReference type="GO" id="GO:0007091">
    <property type="term" value="P:metaphase/anaphase transition of mitotic cell cycle"/>
    <property type="evidence" value="ECO:0007669"/>
    <property type="project" value="TreeGrafter"/>
</dbReference>
<proteinExistence type="inferred from homology"/>
<dbReference type="PROSITE" id="PS50293">
    <property type="entry name" value="TPR_REGION"/>
    <property type="match status" value="1"/>
</dbReference>
<evidence type="ECO:0000256" key="7">
    <source>
        <dbReference type="SAM" id="MobiDB-lite"/>
    </source>
</evidence>
<dbReference type="SUPFAM" id="SSF48452">
    <property type="entry name" value="TPR-like"/>
    <property type="match status" value="2"/>
</dbReference>
<dbReference type="STRING" id="2880.D7FXT2"/>
<keyword evidence="10" id="KW-1185">Reference proteome</keyword>
<keyword evidence="2" id="KW-0677">Repeat</keyword>
<keyword evidence="8" id="KW-0732">Signal</keyword>
<dbReference type="InterPro" id="IPR011990">
    <property type="entry name" value="TPR-like_helical_dom_sf"/>
</dbReference>
<feature type="chain" id="PRO_5003095526" evidence="8">
    <location>
        <begin position="20"/>
        <end position="410"/>
    </location>
</feature>
<feature type="repeat" description="TPR" evidence="6">
    <location>
        <begin position="355"/>
        <end position="388"/>
    </location>
</feature>
<dbReference type="PROSITE" id="PS50005">
    <property type="entry name" value="TPR"/>
    <property type="match status" value="4"/>
</dbReference>
<dbReference type="Pfam" id="PF14559">
    <property type="entry name" value="TPR_19"/>
    <property type="match status" value="1"/>
</dbReference>
<gene>
    <name evidence="9" type="primary">APC3-cdc27</name>
    <name evidence="9" type="ORF">Esi_0331_0027</name>
</gene>
<dbReference type="GO" id="GO:0005737">
    <property type="term" value="C:cytoplasm"/>
    <property type="evidence" value="ECO:0007669"/>
    <property type="project" value="TreeGrafter"/>
</dbReference>
<dbReference type="PANTHER" id="PTHR12558:SF13">
    <property type="entry name" value="CELL DIVISION CYCLE PROTEIN 27 HOMOLOG"/>
    <property type="match status" value="1"/>
</dbReference>
<dbReference type="OrthoDB" id="329563at2759"/>
<evidence type="ECO:0000256" key="2">
    <source>
        <dbReference type="ARBA" id="ARBA00022737"/>
    </source>
</evidence>
<dbReference type="eggNOG" id="KOG1126">
    <property type="taxonomic scope" value="Eukaryota"/>
</dbReference>
<accession>D7FXT2</accession>
<dbReference type="GO" id="GO:0005680">
    <property type="term" value="C:anaphase-promoting complex"/>
    <property type="evidence" value="ECO:0007669"/>
    <property type="project" value="TreeGrafter"/>
</dbReference>
<dbReference type="OMA" id="LMGKVCK"/>
<name>D7FXT2_ECTSI</name>
<dbReference type="FunFam" id="1.25.40.10:FF:000018">
    <property type="entry name" value="Cell division cycle protein 27 homolog B"/>
    <property type="match status" value="1"/>
</dbReference>
<protein>
    <submittedName>
        <fullName evidence="9">Subunit of the Anaphase Promoting Complex</fullName>
    </submittedName>
</protein>
<evidence type="ECO:0000256" key="4">
    <source>
        <dbReference type="ARBA" id="ARBA00023242"/>
    </source>
</evidence>
<feature type="repeat" description="TPR" evidence="6">
    <location>
        <begin position="219"/>
        <end position="252"/>
    </location>
</feature>
<evidence type="ECO:0000256" key="1">
    <source>
        <dbReference type="ARBA" id="ARBA00004123"/>
    </source>
</evidence>
<dbReference type="EMBL" id="FN648522">
    <property type="protein sequence ID" value="CBJ32345.1"/>
    <property type="molecule type" value="Genomic_DNA"/>
</dbReference>
<evidence type="ECO:0000256" key="5">
    <source>
        <dbReference type="ARBA" id="ARBA00038210"/>
    </source>
</evidence>
<evidence type="ECO:0000313" key="9">
    <source>
        <dbReference type="EMBL" id="CBJ32345.1"/>
    </source>
</evidence>
<dbReference type="SMART" id="SM00028">
    <property type="entry name" value="TPR"/>
    <property type="match status" value="7"/>
</dbReference>